<protein>
    <submittedName>
        <fullName evidence="1">Uncharacterized protein</fullName>
    </submittedName>
</protein>
<organism evidence="1 2">
    <name type="scientific">Alteromonas portus</name>
    <dbReference type="NCBI Taxonomy" id="2565549"/>
    <lineage>
        <taxon>Bacteria</taxon>
        <taxon>Pseudomonadati</taxon>
        <taxon>Pseudomonadota</taxon>
        <taxon>Gammaproteobacteria</taxon>
        <taxon>Alteromonadales</taxon>
        <taxon>Alteromonadaceae</taxon>
        <taxon>Alteromonas/Salinimonas group</taxon>
        <taxon>Alteromonas</taxon>
    </lineage>
</organism>
<sequence>MSFQDDLAADMESVFFADFKHVAVISGVEVNGYLYTRAHEFGELDTNQVQFDTPKTSLPAIKRREPITVNGVKYLFVTKQESGEVTSLILERV</sequence>
<proteinExistence type="predicted"/>
<dbReference type="Proteomes" id="UP000305471">
    <property type="component" value="Unassembled WGS sequence"/>
</dbReference>
<dbReference type="EMBL" id="SWCO01000003">
    <property type="protein sequence ID" value="TKB03913.1"/>
    <property type="molecule type" value="Genomic_DNA"/>
</dbReference>
<dbReference type="OrthoDB" id="9864798at2"/>
<dbReference type="RefSeq" id="WP_136781622.1">
    <property type="nucleotide sequence ID" value="NZ_SWCO01000003.1"/>
</dbReference>
<gene>
    <name evidence="1" type="ORF">E5672_07440</name>
</gene>
<dbReference type="AlphaFoldDB" id="A0A4U0ZIK4"/>
<evidence type="ECO:0000313" key="1">
    <source>
        <dbReference type="EMBL" id="TKB03913.1"/>
    </source>
</evidence>
<name>A0A4U0ZIK4_9ALTE</name>
<comment type="caution">
    <text evidence="1">The sequence shown here is derived from an EMBL/GenBank/DDBJ whole genome shotgun (WGS) entry which is preliminary data.</text>
</comment>
<reference evidence="1 2" key="1">
    <citation type="submission" date="2019-04" db="EMBL/GenBank/DDBJ databases">
        <title>Alteromonas portus sp. nov., an alginate lyase-excreting marine bacterium.</title>
        <authorList>
            <person name="Huang H."/>
            <person name="Mo K."/>
            <person name="Bao S."/>
        </authorList>
    </citation>
    <scope>NUCLEOTIDE SEQUENCE [LARGE SCALE GENOMIC DNA]</scope>
    <source>
        <strain evidence="1 2">HB161718</strain>
    </source>
</reference>
<evidence type="ECO:0000313" key="2">
    <source>
        <dbReference type="Proteomes" id="UP000305471"/>
    </source>
</evidence>
<accession>A0A4U0ZIK4</accession>
<keyword evidence="2" id="KW-1185">Reference proteome</keyword>